<feature type="region of interest" description="Disordered" evidence="1">
    <location>
        <begin position="51"/>
        <end position="165"/>
    </location>
</feature>
<name>A0ABR4DU00_9PEZI</name>
<evidence type="ECO:0000313" key="3">
    <source>
        <dbReference type="Proteomes" id="UP001600888"/>
    </source>
</evidence>
<evidence type="ECO:0000313" key="2">
    <source>
        <dbReference type="EMBL" id="KAL2273841.1"/>
    </source>
</evidence>
<gene>
    <name evidence="2" type="ORF">FJTKL_04026</name>
</gene>
<accession>A0ABR4DU00</accession>
<protein>
    <submittedName>
        <fullName evidence="2">Uncharacterized protein</fullName>
    </submittedName>
</protein>
<dbReference type="EMBL" id="JBAWTH010000171">
    <property type="protein sequence ID" value="KAL2273841.1"/>
    <property type="molecule type" value="Genomic_DNA"/>
</dbReference>
<feature type="compositionally biased region" description="Basic and acidic residues" evidence="1">
    <location>
        <begin position="148"/>
        <end position="165"/>
    </location>
</feature>
<feature type="compositionally biased region" description="Polar residues" evidence="1">
    <location>
        <begin position="121"/>
        <end position="131"/>
    </location>
</feature>
<organism evidence="2 3">
    <name type="scientific">Diaporthe vaccinii</name>
    <dbReference type="NCBI Taxonomy" id="105482"/>
    <lineage>
        <taxon>Eukaryota</taxon>
        <taxon>Fungi</taxon>
        <taxon>Dikarya</taxon>
        <taxon>Ascomycota</taxon>
        <taxon>Pezizomycotina</taxon>
        <taxon>Sordariomycetes</taxon>
        <taxon>Sordariomycetidae</taxon>
        <taxon>Diaporthales</taxon>
        <taxon>Diaporthaceae</taxon>
        <taxon>Diaporthe</taxon>
        <taxon>Diaporthe eres species complex</taxon>
    </lineage>
</organism>
<keyword evidence="3" id="KW-1185">Reference proteome</keyword>
<feature type="compositionally biased region" description="Basic and acidic residues" evidence="1">
    <location>
        <begin position="66"/>
        <end position="81"/>
    </location>
</feature>
<dbReference type="PANTHER" id="PTHR42090">
    <property type="match status" value="1"/>
</dbReference>
<reference evidence="2 3" key="1">
    <citation type="submission" date="2024-03" db="EMBL/GenBank/DDBJ databases">
        <title>A high-quality draft genome sequence of Diaporthe vaccinii, a causative agent of upright dieback and viscid rot disease in cranberry plants.</title>
        <authorList>
            <person name="Sarrasin M."/>
            <person name="Lang B.F."/>
            <person name="Burger G."/>
        </authorList>
    </citation>
    <scope>NUCLEOTIDE SEQUENCE [LARGE SCALE GENOMIC DNA]</scope>
    <source>
        <strain evidence="2 3">IS7</strain>
    </source>
</reference>
<evidence type="ECO:0000256" key="1">
    <source>
        <dbReference type="SAM" id="MobiDB-lite"/>
    </source>
</evidence>
<dbReference type="PANTHER" id="PTHR42090:SF1">
    <property type="match status" value="1"/>
</dbReference>
<comment type="caution">
    <text evidence="2">The sequence shown here is derived from an EMBL/GenBank/DDBJ whole genome shotgun (WGS) entry which is preliminary data.</text>
</comment>
<dbReference type="Proteomes" id="UP001600888">
    <property type="component" value="Unassembled WGS sequence"/>
</dbReference>
<feature type="compositionally biased region" description="Basic and acidic residues" evidence="1">
    <location>
        <begin position="107"/>
        <end position="116"/>
    </location>
</feature>
<proteinExistence type="predicted"/>
<sequence>MTPAPTIPYHSMPTQPAVMAALRSMRSILQAPAPARPQTLAPRQLFLQQAAAANGFHSSPRPQLPYKDDQDRESLKPKSTEGSKSGTDDAAAQSGAAFDPSTTSPEGAKDQAEREGGGNSLDVSGANQSKSKPLGESGGGEMQGTARQETKKSSHGHSPEKKGKV</sequence>